<dbReference type="InterPro" id="IPR013321">
    <property type="entry name" value="Arc_rbn_hlx_hlx"/>
</dbReference>
<dbReference type="Gene3D" id="1.10.1220.10">
    <property type="entry name" value="Met repressor-like"/>
    <property type="match status" value="1"/>
</dbReference>
<dbReference type="KEGG" id="hlc:CHINAEXTREME14405"/>
<keyword evidence="3" id="KW-1185">Reference proteome</keyword>
<evidence type="ECO:0000313" key="4">
    <source>
        <dbReference type="Proteomes" id="UP000186547"/>
    </source>
</evidence>
<dbReference type="GO" id="GO:0006355">
    <property type="term" value="P:regulation of DNA-templated transcription"/>
    <property type="evidence" value="ECO:0007669"/>
    <property type="project" value="InterPro"/>
</dbReference>
<organism evidence="2 3">
    <name type="scientific">Natronobacterium lacisalsi AJ5</name>
    <dbReference type="NCBI Taxonomy" id="358396"/>
    <lineage>
        <taxon>Archaea</taxon>
        <taxon>Methanobacteriati</taxon>
        <taxon>Methanobacteriota</taxon>
        <taxon>Stenosarchaea group</taxon>
        <taxon>Halobacteria</taxon>
        <taxon>Halobacteriales</taxon>
        <taxon>Natrialbaceae</taxon>
        <taxon>Natronobacterium</taxon>
    </lineage>
</organism>
<dbReference type="EMBL" id="AOLZ01000079">
    <property type="protein sequence ID" value="EMA27222.1"/>
    <property type="molecule type" value="Genomic_DNA"/>
</dbReference>
<protein>
    <submittedName>
        <fullName evidence="2">Uncharacterized protein</fullName>
    </submittedName>
</protein>
<dbReference type="GeneID" id="30922339"/>
<evidence type="ECO:0000313" key="3">
    <source>
        <dbReference type="Proteomes" id="UP000011555"/>
    </source>
</evidence>
<proteinExistence type="predicted"/>
<dbReference type="eggNOG" id="arCOG13158">
    <property type="taxonomic scope" value="Archaea"/>
</dbReference>
<gene>
    <name evidence="2" type="ORF">C445_21016</name>
    <name evidence="1" type="ORF">CHINAEXTREME_14405</name>
</gene>
<dbReference type="Proteomes" id="UP000186547">
    <property type="component" value="Chromosome"/>
</dbReference>
<dbReference type="EMBL" id="CP019285">
    <property type="protein sequence ID" value="APW98892.1"/>
    <property type="molecule type" value="Genomic_DNA"/>
</dbReference>
<dbReference type="STRING" id="358396.CHINAEXTREME_14405"/>
<dbReference type="AlphaFoldDB" id="M0L0Y4"/>
<reference evidence="1" key="3">
    <citation type="submission" date="2017-01" db="EMBL/GenBank/DDBJ databases">
        <authorList>
            <person name="Mah S.A."/>
            <person name="Swanson W.J."/>
            <person name="Moy G.W."/>
            <person name="Vacquier V.D."/>
        </authorList>
    </citation>
    <scope>NUCLEOTIDE SEQUENCE</scope>
    <source>
        <strain evidence="1">AJ5</strain>
    </source>
</reference>
<reference evidence="2 3" key="2">
    <citation type="journal article" date="2014" name="PLoS Genet.">
        <title>Phylogenetically driven sequencing of extremely halophilic archaea reveals strategies for static and dynamic osmo-response.</title>
        <authorList>
            <person name="Becker E.A."/>
            <person name="Seitzer P.M."/>
            <person name="Tritt A."/>
            <person name="Larsen D."/>
            <person name="Krusor M."/>
            <person name="Yao A.I."/>
            <person name="Wu D."/>
            <person name="Madern D."/>
            <person name="Eisen J.A."/>
            <person name="Darling A.E."/>
            <person name="Facciotti M.T."/>
        </authorList>
    </citation>
    <scope>NUCLEOTIDE SEQUENCE [LARGE SCALE GENOMIC DNA]</scope>
    <source>
        <strain evidence="2 3">AJ5</strain>
    </source>
</reference>
<evidence type="ECO:0000313" key="1">
    <source>
        <dbReference type="EMBL" id="APW98892.1"/>
    </source>
</evidence>
<sequence length="94" mass="11189">MTHIQTEVPDDEYERLRQIAEQRDLSIREALREATATWIEQQEQVDTTDDLFRSVDNLRERSSDHNRTTLRDEDDLVEAWKSDTENVTLQEPDE</sequence>
<dbReference type="RefSeq" id="WP_007143874.1">
    <property type="nucleotide sequence ID" value="NZ_AOLZ01000079.1"/>
</dbReference>
<dbReference type="Proteomes" id="UP000011555">
    <property type="component" value="Unassembled WGS sequence"/>
</dbReference>
<accession>M0L0Y4</accession>
<name>M0L0Y4_NATLA</name>
<reference evidence="1 4" key="1">
    <citation type="journal article" date="2011" name="J. Bacteriol.">
        <title>Genome sequence of Halobiforma lacisalsi AJ5, an extremely halophilic archaeon which harbors a bop gene.</title>
        <authorList>
            <person name="Jiang X."/>
            <person name="Wang S."/>
            <person name="Cheng H."/>
            <person name="Huo Y."/>
            <person name="Zhang X."/>
            <person name="Zhu X."/>
            <person name="Han X."/>
            <person name="Ni P."/>
            <person name="Wu M."/>
        </authorList>
    </citation>
    <scope>NUCLEOTIDE SEQUENCE [LARGE SCALE GENOMIC DNA]</scope>
    <source>
        <strain evidence="1 4">AJ5</strain>
    </source>
</reference>
<evidence type="ECO:0000313" key="2">
    <source>
        <dbReference type="EMBL" id="EMA27222.1"/>
    </source>
</evidence>